<keyword evidence="4" id="KW-0862">Zinc</keyword>
<dbReference type="PROSITE" id="PS50004">
    <property type="entry name" value="C2"/>
    <property type="match status" value="3"/>
</dbReference>
<feature type="domain" description="C2" evidence="6">
    <location>
        <begin position="1699"/>
        <end position="1825"/>
    </location>
</feature>
<name>A0AAD9QK55_ACRCE</name>
<dbReference type="InterPro" id="IPR014770">
    <property type="entry name" value="Munc13_1"/>
</dbReference>
<dbReference type="PROSITE" id="PS50081">
    <property type="entry name" value="ZF_DAG_PE_2"/>
    <property type="match status" value="1"/>
</dbReference>
<dbReference type="Pfam" id="PF00168">
    <property type="entry name" value="C2"/>
    <property type="match status" value="3"/>
</dbReference>
<dbReference type="GO" id="GO:0099525">
    <property type="term" value="P:presynaptic dense core vesicle exocytosis"/>
    <property type="evidence" value="ECO:0007669"/>
    <property type="project" value="TreeGrafter"/>
</dbReference>
<dbReference type="FunFam" id="2.60.40.150:FF:000002">
    <property type="entry name" value="Protein unc-13 homolog B"/>
    <property type="match status" value="1"/>
</dbReference>
<dbReference type="Gene3D" id="1.10.357.50">
    <property type="match status" value="2"/>
</dbReference>
<keyword evidence="5" id="KW-0175">Coiled coil</keyword>
<accession>A0AAD9QK55</accession>
<feature type="domain" description="Phorbol-ester/DAG-type" evidence="7">
    <location>
        <begin position="896"/>
        <end position="946"/>
    </location>
</feature>
<evidence type="ECO:0000256" key="1">
    <source>
        <dbReference type="ARBA" id="ARBA00022723"/>
    </source>
</evidence>
<dbReference type="Gene3D" id="1.20.58.1100">
    <property type="match status" value="2"/>
</dbReference>
<dbReference type="Gene3D" id="2.60.40.150">
    <property type="entry name" value="C2 domain"/>
    <property type="match status" value="3"/>
</dbReference>
<dbReference type="PANTHER" id="PTHR10480:SF12">
    <property type="entry name" value="UNC-13, ISOFORM E"/>
    <property type="match status" value="1"/>
</dbReference>
<comment type="caution">
    <text evidence="10">The sequence shown here is derived from an EMBL/GenBank/DDBJ whole genome shotgun (WGS) entry which is preliminary data.</text>
</comment>
<gene>
    <name evidence="10" type="ORF">P5673_013723</name>
</gene>
<proteinExistence type="predicted"/>
<feature type="coiled-coil region" evidence="5">
    <location>
        <begin position="157"/>
        <end position="184"/>
    </location>
</feature>
<keyword evidence="2" id="KW-0677">Repeat</keyword>
<dbReference type="GO" id="GO:0035249">
    <property type="term" value="P:synaptic transmission, glutamatergic"/>
    <property type="evidence" value="ECO:0007669"/>
    <property type="project" value="TreeGrafter"/>
</dbReference>
<dbReference type="SUPFAM" id="SSF53098">
    <property type="entry name" value="Ribonuclease H-like"/>
    <property type="match status" value="1"/>
</dbReference>
<dbReference type="GO" id="GO:0016081">
    <property type="term" value="P:synaptic vesicle docking"/>
    <property type="evidence" value="ECO:0007669"/>
    <property type="project" value="TreeGrafter"/>
</dbReference>
<evidence type="ECO:0000256" key="3">
    <source>
        <dbReference type="ARBA" id="ARBA00022771"/>
    </source>
</evidence>
<dbReference type="SMART" id="SM01145">
    <property type="entry name" value="DUF1041"/>
    <property type="match status" value="1"/>
</dbReference>
<dbReference type="InterPro" id="IPR027080">
    <property type="entry name" value="Unc-13"/>
</dbReference>
<dbReference type="GO" id="GO:0005516">
    <property type="term" value="F:calmodulin binding"/>
    <property type="evidence" value="ECO:0007669"/>
    <property type="project" value="TreeGrafter"/>
</dbReference>
<dbReference type="Pfam" id="PF06292">
    <property type="entry name" value="MUN"/>
    <property type="match status" value="4"/>
</dbReference>
<dbReference type="SUPFAM" id="SSF49562">
    <property type="entry name" value="C2 domain (Calcium/lipid-binding domain, CaLB)"/>
    <property type="match status" value="3"/>
</dbReference>
<reference evidence="10" key="2">
    <citation type="journal article" date="2023" name="Science">
        <title>Genomic signatures of disease resistance in endangered staghorn corals.</title>
        <authorList>
            <person name="Vollmer S.V."/>
            <person name="Selwyn J.D."/>
            <person name="Despard B.A."/>
            <person name="Roesel C.L."/>
        </authorList>
    </citation>
    <scope>NUCLEOTIDE SEQUENCE</scope>
    <source>
        <strain evidence="10">K2</strain>
    </source>
</reference>
<dbReference type="SMART" id="SM00109">
    <property type="entry name" value="C1"/>
    <property type="match status" value="1"/>
</dbReference>
<dbReference type="SMART" id="SM00239">
    <property type="entry name" value="C2"/>
    <property type="match status" value="3"/>
</dbReference>
<evidence type="ECO:0000256" key="2">
    <source>
        <dbReference type="ARBA" id="ARBA00022737"/>
    </source>
</evidence>
<feature type="domain" description="MHD2" evidence="9">
    <location>
        <begin position="1544"/>
        <end position="1693"/>
    </location>
</feature>
<dbReference type="InterPro" id="IPR010439">
    <property type="entry name" value="MUN_dom"/>
</dbReference>
<dbReference type="GO" id="GO:0016082">
    <property type="term" value="P:synaptic vesicle priming"/>
    <property type="evidence" value="ECO:0007669"/>
    <property type="project" value="TreeGrafter"/>
</dbReference>
<dbReference type="Gene3D" id="3.30.60.20">
    <property type="match status" value="1"/>
</dbReference>
<dbReference type="Pfam" id="PF00130">
    <property type="entry name" value="C1_1"/>
    <property type="match status" value="1"/>
</dbReference>
<dbReference type="GO" id="GO:0019992">
    <property type="term" value="F:diacylglycerol binding"/>
    <property type="evidence" value="ECO:0007669"/>
    <property type="project" value="InterPro"/>
</dbReference>
<dbReference type="SUPFAM" id="SSF57889">
    <property type="entry name" value="Cysteine-rich domain"/>
    <property type="match status" value="1"/>
</dbReference>
<dbReference type="GO" id="GO:0017075">
    <property type="term" value="F:syntaxin-1 binding"/>
    <property type="evidence" value="ECO:0007669"/>
    <property type="project" value="TreeGrafter"/>
</dbReference>
<dbReference type="GO" id="GO:0008270">
    <property type="term" value="F:zinc ion binding"/>
    <property type="evidence" value="ECO:0007669"/>
    <property type="project" value="UniProtKB-KW"/>
</dbReference>
<dbReference type="GO" id="GO:0030672">
    <property type="term" value="C:synaptic vesicle membrane"/>
    <property type="evidence" value="ECO:0007669"/>
    <property type="project" value="TreeGrafter"/>
</dbReference>
<dbReference type="Proteomes" id="UP001249851">
    <property type="component" value="Unassembled WGS sequence"/>
</dbReference>
<evidence type="ECO:0000259" key="7">
    <source>
        <dbReference type="PROSITE" id="PS50081"/>
    </source>
</evidence>
<dbReference type="InterPro" id="IPR046349">
    <property type="entry name" value="C1-like_sf"/>
</dbReference>
<feature type="domain" description="MHD1" evidence="8">
    <location>
        <begin position="1355"/>
        <end position="1490"/>
    </location>
</feature>
<keyword evidence="3" id="KW-0863">Zinc-finger</keyword>
<protein>
    <submittedName>
        <fullName evidence="10">Protein unc-13-like protein B</fullName>
    </submittedName>
</protein>
<dbReference type="InterPro" id="IPR000008">
    <property type="entry name" value="C2_dom"/>
</dbReference>
<keyword evidence="1" id="KW-0479">Metal-binding</keyword>
<dbReference type="InterPro" id="IPR002219">
    <property type="entry name" value="PKC_DAG/PE"/>
</dbReference>
<dbReference type="InterPro" id="IPR014772">
    <property type="entry name" value="Munc13_dom-2"/>
</dbReference>
<keyword evidence="11" id="KW-1185">Reference proteome</keyword>
<evidence type="ECO:0000256" key="4">
    <source>
        <dbReference type="ARBA" id="ARBA00022833"/>
    </source>
</evidence>
<dbReference type="PROSITE" id="PS51259">
    <property type="entry name" value="MHD2"/>
    <property type="match status" value="1"/>
</dbReference>
<dbReference type="EMBL" id="JARQWQ010000027">
    <property type="protein sequence ID" value="KAK2562778.1"/>
    <property type="molecule type" value="Genomic_DNA"/>
</dbReference>
<dbReference type="GO" id="GO:0042734">
    <property type="term" value="C:presynaptic membrane"/>
    <property type="evidence" value="ECO:0007669"/>
    <property type="project" value="TreeGrafter"/>
</dbReference>
<dbReference type="GO" id="GO:0061789">
    <property type="term" value="P:dense core granule priming"/>
    <property type="evidence" value="ECO:0007669"/>
    <property type="project" value="TreeGrafter"/>
</dbReference>
<dbReference type="GO" id="GO:0031594">
    <property type="term" value="C:neuromuscular junction"/>
    <property type="evidence" value="ECO:0007669"/>
    <property type="project" value="TreeGrafter"/>
</dbReference>
<feature type="domain" description="C2" evidence="6">
    <location>
        <begin position="1"/>
        <end position="112"/>
    </location>
</feature>
<evidence type="ECO:0000259" key="8">
    <source>
        <dbReference type="PROSITE" id="PS51258"/>
    </source>
</evidence>
<sequence>MELHHIPQACLSYAYLLCGKTAFRETLRIRGKEKLSTFVRVILHNVTLETEVDKGDSPTWDEEFVFETNQLDQAICFQLWEKGFFKDNLLGSARIPLMQINHSNVDGGGAWVQLSHETSKGLVSAGHLLLVDSRFELPSGLTEEEALALQNKLEAFYTIMNHEMEVLKEQSKKAKREKDHIGSEEIDSEYTVDAALYNPFLDSDQELNDLESDDEVDGQISESEADRVRINYTEHFDGSIGQTNEDICEELYEDEMENELSVLPESQQGEEEFKESYRVTFAEPTEAAESAVILHDTITVTNHIEDFAEVEHLEEGNVSDERENRREEVEISVIQRAFQVVYWMMKEKIANIKFEGLLQVAERLGVSDMKLFGHRSHPSVQEMVLEIGKADLESALPQNTNVYGVLIDEVQDITVVEQLITFVKYVNGRRVAKTVFLGTKTLDSSQGPNAESITEKLLELLADCKLPTNHISSFVSDGALLALAKSDADLSLKPVKDIITNLTTAWKFFENSPKCTASFIHMQKELRQLELPEKNTNKLSRKIRKACCSPWLLIDQPVESVLHNYLPMVNTFKALKDDPLALGLLKKFHETKMLGMLYIFHTVLPVMCNLSKLFQTNALSYSLLKPSIQAVKSRLTDLADPVDALSKDLAAGGKFAQAELTVTDAEKTFLSGMFNKYTKSLVENIDDRFSGASGILECFQVFDPLTVPTVDSPEFKVYEASQQLKDEWQNFKHNLLTMKGMLPKGVKAGNSTQTSIDWMLTKVRSERNTYENFFPVITKLADVIHSPHITNAWPERGASSLKRIKTKSRNRLSRKMLNAHLQVSINGPEPGTREAQEVISKAKEINFMFIKRHYKHSFTLFQASIFGKRRPWLQFTLICDILYSWADKSSFLDTTPHKFEIWSTQVPAYCYECEGLLWGLARQGLKCKECGVKCHERCKDLLNADCLQRAAKKSAKHGTADKTQSIIVSMKNRMENRASERPEIFQQISEVFHMMPKTHAGHMMAIKHLILEGTSKWSAKILITGTSDPYVTVQIGRTKKRTKTILHELNPEWNETFGFDCHNSSDRIKVRVWDEDDDMKAMIRSRLTRERDDFLGQTIIEVCTLSGEMDVWYNLEKRTDRSAVSGAIRLRISIEIKGEERLVPYHQQYTCLHEREDPWKVFFSEPALEIVNEFAMRYGIESIYQAMTHLSCLTSYYMCPGVPTVISSLLANINAFFSHTTANSATSASHRFTSTNFGSEKFVKIVDHLYNTLRIDIANYRTNFPAANTDKLEDLKSCVDLLTSVTFFRMKVLSLRPTRTAEIVRECVKNCMKASYSYLYANCSELYDRELASESNLAEPNMPPSGPKNVEFWPKLISLVVTVIEEDKGIYTHVKWFYNEYASECPENKDQVPEYASWFEPFVSQWLTENDEVSTEFMIGALEHDKKDKFPSSSPHSVFSNSVVDIFCSLNQTVQNVLLQYAEKIVNEFDVWCQEGKTACILMNNIQQLRVQLEKLYETMGGGEKLSPECSEVFKELQVKLNLTLDELCVIFARSLDSDIHDSVEVVANLLFKIKSTGNFNPALPIHFPLYACFQELWKLTLQNIEKIIVLPPLVDIKEMGGITSQFDSRIMSLKQCAVLENALLRIKLKVGLLQLSFCTKPFFQIMFILKEYFHASGSGLKKGFLDKCPQLQSLKSALYLYTQTTDSLIKEFVKSQMSQEDPGVDNPVGEVLVQVDLFTHPGTGEHKVTVKGMFRPFVEVNIVGPNLNGKRRKYSTKSKNNNWSPNYNETACFVLGNEDVLDNYELHICVKDYCFARTDNLVGMTVLHLKNMGSYACSSALGRYIQMDSKGWTILKILSQRVSDEVAREFVFLKSTRRSETV</sequence>
<organism evidence="10 11">
    <name type="scientific">Acropora cervicornis</name>
    <name type="common">Staghorn coral</name>
    <dbReference type="NCBI Taxonomy" id="6130"/>
    <lineage>
        <taxon>Eukaryota</taxon>
        <taxon>Metazoa</taxon>
        <taxon>Cnidaria</taxon>
        <taxon>Anthozoa</taxon>
        <taxon>Hexacorallia</taxon>
        <taxon>Scleractinia</taxon>
        <taxon>Astrocoeniina</taxon>
        <taxon>Acroporidae</taxon>
        <taxon>Acropora</taxon>
    </lineage>
</organism>
<dbReference type="GO" id="GO:0098831">
    <property type="term" value="C:presynaptic active zone cytoplasmic component"/>
    <property type="evidence" value="ECO:0007669"/>
    <property type="project" value="TreeGrafter"/>
</dbReference>
<feature type="domain" description="C2" evidence="6">
    <location>
        <begin position="980"/>
        <end position="1113"/>
    </location>
</feature>
<evidence type="ECO:0000259" key="6">
    <source>
        <dbReference type="PROSITE" id="PS50004"/>
    </source>
</evidence>
<dbReference type="PANTHER" id="PTHR10480">
    <property type="entry name" value="PROTEIN UNC-13 HOMOLOG"/>
    <property type="match status" value="1"/>
</dbReference>
<dbReference type="PRINTS" id="PR00360">
    <property type="entry name" value="C2DOMAIN"/>
</dbReference>
<evidence type="ECO:0000313" key="10">
    <source>
        <dbReference type="EMBL" id="KAK2562778.1"/>
    </source>
</evidence>
<dbReference type="GO" id="GO:0043195">
    <property type="term" value="C:terminal bouton"/>
    <property type="evidence" value="ECO:0007669"/>
    <property type="project" value="TreeGrafter"/>
</dbReference>
<evidence type="ECO:0000259" key="9">
    <source>
        <dbReference type="PROSITE" id="PS51259"/>
    </source>
</evidence>
<dbReference type="PROSITE" id="PS00479">
    <property type="entry name" value="ZF_DAG_PE_1"/>
    <property type="match status" value="1"/>
</dbReference>
<dbReference type="InterPro" id="IPR035892">
    <property type="entry name" value="C2_domain_sf"/>
</dbReference>
<evidence type="ECO:0000256" key="5">
    <source>
        <dbReference type="SAM" id="Coils"/>
    </source>
</evidence>
<dbReference type="PROSITE" id="PS51258">
    <property type="entry name" value="MHD1"/>
    <property type="match status" value="1"/>
</dbReference>
<reference evidence="10" key="1">
    <citation type="journal article" date="2023" name="G3 (Bethesda)">
        <title>Whole genome assembly and annotation of the endangered Caribbean coral Acropora cervicornis.</title>
        <authorList>
            <person name="Selwyn J.D."/>
            <person name="Vollmer S.V."/>
        </authorList>
    </citation>
    <scope>NUCLEOTIDE SEQUENCE</scope>
    <source>
        <strain evidence="10">K2</strain>
    </source>
</reference>
<evidence type="ECO:0000313" key="11">
    <source>
        <dbReference type="Proteomes" id="UP001249851"/>
    </source>
</evidence>
<dbReference type="InterPro" id="IPR012337">
    <property type="entry name" value="RNaseH-like_sf"/>
</dbReference>